<evidence type="ECO:0000313" key="3">
    <source>
        <dbReference type="Proteomes" id="UP001176517"/>
    </source>
</evidence>
<protein>
    <recommendedName>
        <fullName evidence="4">Phospholipase/carboxylesterase/thioesterase domain-containing protein</fullName>
    </recommendedName>
</protein>
<dbReference type="AlphaFoldDB" id="A0AAN6K125"/>
<name>A0AAN6K125_9BASI</name>
<evidence type="ECO:0000256" key="1">
    <source>
        <dbReference type="SAM" id="MobiDB-lite"/>
    </source>
</evidence>
<reference evidence="2" key="1">
    <citation type="journal article" date="2023" name="PhytoFront">
        <title>Draft Genome Resources of Seven Strains of Tilletia horrida, Causal Agent of Kernel Smut of Rice.</title>
        <authorList>
            <person name="Khanal S."/>
            <person name="Antony Babu S."/>
            <person name="Zhou X.G."/>
        </authorList>
    </citation>
    <scope>NUCLEOTIDE SEQUENCE</scope>
    <source>
        <strain evidence="2">TX6</strain>
    </source>
</reference>
<sequence length="318" mass="34158">MSAASSQDIRITSATQASSSNADSEPARKPAPSPSHPALRPFKPFLYLDSAASSSSTPLSNLLILLPGLGDSPKAYASLATQFQRTLPQTAILILRPTDPIPFLAEPDDDPDQVPQAWWNAFDTLTGDTLPPSAQNPGPCIDRLSNLLDYLAGPIQSSPSLSSGCGWPPHAIHLFGYGQGGTAALETAIAWTRKRRIRSGLQAERELGSIVSVCGPLLSSSGGNQAPKRCAIPILSVVRHPNADTNSVHATSERKRLRSVFDPAASKDTQLVVFRGNGDAMLQGKAEFDVLMKFWSSTATWRNRSSWEVKDEGVYRVV</sequence>
<accession>A0AAN6K125</accession>
<dbReference type="SUPFAM" id="SSF53474">
    <property type="entry name" value="alpha/beta-Hydrolases"/>
    <property type="match status" value="1"/>
</dbReference>
<comment type="caution">
    <text evidence="2">The sequence shown here is derived from an EMBL/GenBank/DDBJ whole genome shotgun (WGS) entry which is preliminary data.</text>
</comment>
<dbReference type="Proteomes" id="UP001176517">
    <property type="component" value="Unassembled WGS sequence"/>
</dbReference>
<gene>
    <name evidence="2" type="ORF">OC846_000320</name>
</gene>
<dbReference type="EMBL" id="JAPDMZ010000003">
    <property type="protein sequence ID" value="KAK0557753.1"/>
    <property type="molecule type" value="Genomic_DNA"/>
</dbReference>
<dbReference type="Gene3D" id="3.40.50.1820">
    <property type="entry name" value="alpha/beta hydrolase"/>
    <property type="match status" value="1"/>
</dbReference>
<keyword evidence="3" id="KW-1185">Reference proteome</keyword>
<evidence type="ECO:0008006" key="4">
    <source>
        <dbReference type="Google" id="ProtNLM"/>
    </source>
</evidence>
<feature type="compositionally biased region" description="Polar residues" evidence="1">
    <location>
        <begin position="1"/>
        <end position="23"/>
    </location>
</feature>
<proteinExistence type="predicted"/>
<organism evidence="2 3">
    <name type="scientific">Tilletia horrida</name>
    <dbReference type="NCBI Taxonomy" id="155126"/>
    <lineage>
        <taxon>Eukaryota</taxon>
        <taxon>Fungi</taxon>
        <taxon>Dikarya</taxon>
        <taxon>Basidiomycota</taxon>
        <taxon>Ustilaginomycotina</taxon>
        <taxon>Exobasidiomycetes</taxon>
        <taxon>Tilletiales</taxon>
        <taxon>Tilletiaceae</taxon>
        <taxon>Tilletia</taxon>
    </lineage>
</organism>
<dbReference type="InterPro" id="IPR029058">
    <property type="entry name" value="AB_hydrolase_fold"/>
</dbReference>
<evidence type="ECO:0000313" key="2">
    <source>
        <dbReference type="EMBL" id="KAK0557753.1"/>
    </source>
</evidence>
<feature type="region of interest" description="Disordered" evidence="1">
    <location>
        <begin position="1"/>
        <end position="37"/>
    </location>
</feature>